<proteinExistence type="predicted"/>
<accession>A0A0K2SVH2</accession>
<name>A0A0K2SVH2_LEPSM</name>
<organism evidence="1">
    <name type="scientific">Lepeophtheirus salmonis</name>
    <name type="common">Salmon louse</name>
    <name type="synonym">Caligus salmonis</name>
    <dbReference type="NCBI Taxonomy" id="72036"/>
    <lineage>
        <taxon>Eukaryota</taxon>
        <taxon>Metazoa</taxon>
        <taxon>Ecdysozoa</taxon>
        <taxon>Arthropoda</taxon>
        <taxon>Crustacea</taxon>
        <taxon>Multicrustacea</taxon>
        <taxon>Hexanauplia</taxon>
        <taxon>Copepoda</taxon>
        <taxon>Siphonostomatoida</taxon>
        <taxon>Caligidae</taxon>
        <taxon>Lepeophtheirus</taxon>
    </lineage>
</organism>
<sequence>KIKTLISDYQQKKHTRTSCTCLGHSLYSHNGNPPLDLIERSN</sequence>
<dbReference type="AlphaFoldDB" id="A0A0K2SVH2"/>
<feature type="non-terminal residue" evidence="1">
    <location>
        <position position="42"/>
    </location>
</feature>
<reference evidence="1" key="1">
    <citation type="submission" date="2014-05" db="EMBL/GenBank/DDBJ databases">
        <authorList>
            <person name="Chronopoulou M."/>
        </authorList>
    </citation>
    <scope>NUCLEOTIDE SEQUENCE</scope>
    <source>
        <tissue evidence="1">Whole organism</tissue>
    </source>
</reference>
<protein>
    <submittedName>
        <fullName evidence="1">Uncharacterized protein</fullName>
    </submittedName>
</protein>
<feature type="non-terminal residue" evidence="1">
    <location>
        <position position="1"/>
    </location>
</feature>
<evidence type="ECO:0000313" key="1">
    <source>
        <dbReference type="EMBL" id="CDW17773.1"/>
    </source>
</evidence>
<dbReference type="EMBL" id="HACA01000412">
    <property type="protein sequence ID" value="CDW17773.1"/>
    <property type="molecule type" value="Transcribed_RNA"/>
</dbReference>